<dbReference type="AlphaFoldDB" id="A0A6J4LA13"/>
<dbReference type="EMBL" id="CADCUF010000096">
    <property type="protein sequence ID" value="CAA9327879.1"/>
    <property type="molecule type" value="Genomic_DNA"/>
</dbReference>
<name>A0A6J4LA13_9ACTN</name>
<evidence type="ECO:0000313" key="1">
    <source>
        <dbReference type="EMBL" id="CAA9327879.1"/>
    </source>
</evidence>
<proteinExistence type="predicted"/>
<accession>A0A6J4LA13</accession>
<organism evidence="1">
    <name type="scientific">uncultured Nocardioidaceae bacterium</name>
    <dbReference type="NCBI Taxonomy" id="253824"/>
    <lineage>
        <taxon>Bacteria</taxon>
        <taxon>Bacillati</taxon>
        <taxon>Actinomycetota</taxon>
        <taxon>Actinomycetes</taxon>
        <taxon>Propionibacteriales</taxon>
        <taxon>Nocardioidaceae</taxon>
        <taxon>environmental samples</taxon>
    </lineage>
</organism>
<gene>
    <name evidence="1" type="ORF">AVDCRST_MAG24-670</name>
</gene>
<sequence length="201" mass="21461">MTTRLTLRTALRSRLEDTTATPLWDDASLNEALAGAMGRYGARVPIERRLDVAIPAATTTIAVATSLSTRQVVRVLDARGEPVARAWGQAPRGGDGQAWRWWGGSLVLALPLGSAQMWTIEYLGPRPLPADDVTAVEIEPGDEELVVGLAASSALTRRAVEDAKRGLNSQPVAMVAAVVEADAAERLRVRTRRATGGWLTG</sequence>
<protein>
    <submittedName>
        <fullName evidence="1">Uncharacterized protein</fullName>
    </submittedName>
</protein>
<reference evidence="1" key="1">
    <citation type="submission" date="2020-02" db="EMBL/GenBank/DDBJ databases">
        <authorList>
            <person name="Meier V. D."/>
        </authorList>
    </citation>
    <scope>NUCLEOTIDE SEQUENCE</scope>
    <source>
        <strain evidence="1">AVDCRST_MAG24</strain>
    </source>
</reference>